<dbReference type="InterPro" id="IPR006144">
    <property type="entry name" value="Secretion_HlyD_CS"/>
</dbReference>
<gene>
    <name evidence="13" type="ORF">JM946_23750</name>
</gene>
<evidence type="ECO:0000256" key="6">
    <source>
        <dbReference type="ARBA" id="ARBA00022692"/>
    </source>
</evidence>
<dbReference type="Gene3D" id="2.40.50.100">
    <property type="match status" value="1"/>
</dbReference>
<evidence type="ECO:0000256" key="10">
    <source>
        <dbReference type="SAM" id="Coils"/>
    </source>
</evidence>
<evidence type="ECO:0000256" key="3">
    <source>
        <dbReference type="ARBA" id="ARBA00022448"/>
    </source>
</evidence>
<dbReference type="Pfam" id="PF26002">
    <property type="entry name" value="Beta-barrel_AprE"/>
    <property type="match status" value="1"/>
</dbReference>
<dbReference type="RefSeq" id="WP_203169888.1">
    <property type="nucleotide sequence ID" value="NZ_JAEVLS010000006.1"/>
</dbReference>
<evidence type="ECO:0000313" key="14">
    <source>
        <dbReference type="Proteomes" id="UP000661077"/>
    </source>
</evidence>
<reference evidence="13 14" key="1">
    <citation type="journal article" date="2021" name="Int. J. Syst. Evol. Microbiol.">
        <title>Steroidobacter gossypii sp. nov., isolated from soil of cotton cropping field.</title>
        <authorList>
            <person name="Huang R."/>
            <person name="Yang S."/>
            <person name="Zhen C."/>
            <person name="Liu W."/>
        </authorList>
    </citation>
    <scope>NUCLEOTIDE SEQUENCE [LARGE SCALE GENOMIC DNA]</scope>
    <source>
        <strain evidence="13 14">S1-65</strain>
    </source>
</reference>
<name>A0ABS1X3H8_9GAMM</name>
<dbReference type="InterPro" id="IPR050739">
    <property type="entry name" value="MFP"/>
</dbReference>
<dbReference type="PROSITE" id="PS00543">
    <property type="entry name" value="HLYD_FAMILY"/>
    <property type="match status" value="1"/>
</dbReference>
<keyword evidence="5 9" id="KW-0997">Cell inner membrane</keyword>
<evidence type="ECO:0000313" key="13">
    <source>
        <dbReference type="EMBL" id="MBM0107771.1"/>
    </source>
</evidence>
<evidence type="ECO:0000256" key="1">
    <source>
        <dbReference type="ARBA" id="ARBA00004377"/>
    </source>
</evidence>
<evidence type="ECO:0000256" key="8">
    <source>
        <dbReference type="ARBA" id="ARBA00023136"/>
    </source>
</evidence>
<evidence type="ECO:0000256" key="2">
    <source>
        <dbReference type="ARBA" id="ARBA00009477"/>
    </source>
</evidence>
<proteinExistence type="inferred from homology"/>
<organism evidence="13 14">
    <name type="scientific">Steroidobacter gossypii</name>
    <dbReference type="NCBI Taxonomy" id="2805490"/>
    <lineage>
        <taxon>Bacteria</taxon>
        <taxon>Pseudomonadati</taxon>
        <taxon>Pseudomonadota</taxon>
        <taxon>Gammaproteobacteria</taxon>
        <taxon>Steroidobacterales</taxon>
        <taxon>Steroidobacteraceae</taxon>
        <taxon>Steroidobacter</taxon>
    </lineage>
</organism>
<dbReference type="Gene3D" id="1.10.287.470">
    <property type="entry name" value="Helix hairpin bin"/>
    <property type="match status" value="1"/>
</dbReference>
<dbReference type="Pfam" id="PF25988">
    <property type="entry name" value="HH_CyaD"/>
    <property type="match status" value="1"/>
</dbReference>
<protein>
    <recommendedName>
        <fullName evidence="9">Membrane fusion protein (MFP) family protein</fullName>
    </recommendedName>
</protein>
<keyword evidence="8 9" id="KW-0472">Membrane</keyword>
<keyword evidence="6 9" id="KW-0812">Transmembrane</keyword>
<dbReference type="PANTHER" id="PTHR30386:SF27">
    <property type="entry name" value="MEMBRANE FUSION PROTEIN (MFP) FAMILY PROTEIN"/>
    <property type="match status" value="1"/>
</dbReference>
<feature type="domain" description="CyaD-like alpha-helical hairpin" evidence="11">
    <location>
        <begin position="128"/>
        <end position="323"/>
    </location>
</feature>
<evidence type="ECO:0000256" key="7">
    <source>
        <dbReference type="ARBA" id="ARBA00022989"/>
    </source>
</evidence>
<dbReference type="PRINTS" id="PR01490">
    <property type="entry name" value="RTXTOXIND"/>
</dbReference>
<sequence>MKHRVQAWKEFMGRYAQAFKAAWSIREALDPPKRSSDELAFLPAHLELIESPVSPSLRWTMRIIISLFCVALLWSVLGKLDIVAVAPGRTVVSSRTKVLQPMETAVVRRILVRDGQAVKAGDLLIELDATSAAAEFEQAHETLISARLAEARFAALETALQTGVLPPVEVAEPVSQHRLDATQQLANSEFNQYQAKQQSLQATIAVRRAEAHTVQSQIGPLEESVRIARERTANLAGLLDKKYISRHDYLTREQERVEMERALTAQQARLQETLSAIAAANDELRVLTAETRQRTLDGLRQAREQIHQFTAEVSKTQQRSQLMQLRAPVDGTIQQLAIHTIGGVVTPAQELLAIVPSDELLEVEATVLNKDIGFVRAGQRATVKVESFPYTRYGYLEGVVESVSHDAAQDENLGLVFQARVRLSKASLLIDGVTVALTPGMTLNVEIKTGTRRVIDYVLSPLRRHQSESMRER</sequence>
<dbReference type="PANTHER" id="PTHR30386">
    <property type="entry name" value="MEMBRANE FUSION SUBUNIT OF EMRAB-TOLC MULTIDRUG EFFLUX PUMP"/>
    <property type="match status" value="1"/>
</dbReference>
<comment type="caution">
    <text evidence="13">The sequence shown here is derived from an EMBL/GenBank/DDBJ whole genome shotgun (WGS) entry which is preliminary data.</text>
</comment>
<evidence type="ECO:0000259" key="11">
    <source>
        <dbReference type="Pfam" id="PF25988"/>
    </source>
</evidence>
<accession>A0ABS1X3H8</accession>
<comment type="subcellular location">
    <subcellularLocation>
        <location evidence="1 9">Cell inner membrane</location>
        <topology evidence="1 9">Single-pass membrane protein</topology>
    </subcellularLocation>
</comment>
<feature type="transmembrane region" description="Helical" evidence="9">
    <location>
        <begin position="59"/>
        <end position="77"/>
    </location>
</feature>
<keyword evidence="10" id="KW-0175">Coiled coil</keyword>
<keyword evidence="4 9" id="KW-1003">Cell membrane</keyword>
<feature type="coiled-coil region" evidence="10">
    <location>
        <begin position="263"/>
        <end position="319"/>
    </location>
</feature>
<dbReference type="InterPro" id="IPR010129">
    <property type="entry name" value="T1SS_HlyD"/>
</dbReference>
<keyword evidence="3 9" id="KW-0813">Transport</keyword>
<evidence type="ECO:0000256" key="4">
    <source>
        <dbReference type="ARBA" id="ARBA00022475"/>
    </source>
</evidence>
<feature type="domain" description="AprE-like beta-barrel" evidence="12">
    <location>
        <begin position="361"/>
        <end position="450"/>
    </location>
</feature>
<dbReference type="EMBL" id="JAEVLS010000006">
    <property type="protein sequence ID" value="MBM0107771.1"/>
    <property type="molecule type" value="Genomic_DNA"/>
</dbReference>
<dbReference type="Proteomes" id="UP000661077">
    <property type="component" value="Unassembled WGS sequence"/>
</dbReference>
<evidence type="ECO:0000259" key="12">
    <source>
        <dbReference type="Pfam" id="PF26002"/>
    </source>
</evidence>
<dbReference type="InterPro" id="IPR059040">
    <property type="entry name" value="HH_CyaD-like"/>
</dbReference>
<keyword evidence="7 9" id="KW-1133">Transmembrane helix</keyword>
<dbReference type="InterPro" id="IPR058982">
    <property type="entry name" value="Beta-barrel_AprE"/>
</dbReference>
<comment type="similarity">
    <text evidence="2 9">Belongs to the membrane fusion protein (MFP) (TC 8.A.1) family.</text>
</comment>
<dbReference type="Gene3D" id="2.40.30.170">
    <property type="match status" value="1"/>
</dbReference>
<evidence type="ECO:0000256" key="5">
    <source>
        <dbReference type="ARBA" id="ARBA00022519"/>
    </source>
</evidence>
<dbReference type="NCBIfam" id="TIGR01843">
    <property type="entry name" value="type_I_hlyD"/>
    <property type="match status" value="1"/>
</dbReference>
<keyword evidence="14" id="KW-1185">Reference proteome</keyword>
<evidence type="ECO:0000256" key="9">
    <source>
        <dbReference type="RuleBase" id="RU365093"/>
    </source>
</evidence>